<dbReference type="InParanoid" id="A0A1Y2GPW2"/>
<sequence length="97" mass="9878">MSNMGDRAAGTAKSYMGGAKQTVGETLGDNSMAASGAEQKAHGEAQRAGAEAKSHAEGTGHKLEGKAQKAMGSMTGDTSQQARGHGNEAKGDMERRV</sequence>
<dbReference type="Proteomes" id="UP000193648">
    <property type="component" value="Unassembled WGS sequence"/>
</dbReference>
<comment type="caution">
    <text evidence="2">The sequence shown here is derived from an EMBL/GenBank/DDBJ whole genome shotgun (WGS) entry which is preliminary data.</text>
</comment>
<evidence type="ECO:0008006" key="4">
    <source>
        <dbReference type="Google" id="ProtNLM"/>
    </source>
</evidence>
<evidence type="ECO:0000313" key="3">
    <source>
        <dbReference type="Proteomes" id="UP000193648"/>
    </source>
</evidence>
<gene>
    <name evidence="2" type="ORF">BCR41DRAFT_321662</name>
</gene>
<protein>
    <recommendedName>
        <fullName evidence="4">CsbD-like domain-containing protein</fullName>
    </recommendedName>
</protein>
<organism evidence="2 3">
    <name type="scientific">Lobosporangium transversale</name>
    <dbReference type="NCBI Taxonomy" id="64571"/>
    <lineage>
        <taxon>Eukaryota</taxon>
        <taxon>Fungi</taxon>
        <taxon>Fungi incertae sedis</taxon>
        <taxon>Mucoromycota</taxon>
        <taxon>Mortierellomycotina</taxon>
        <taxon>Mortierellomycetes</taxon>
        <taxon>Mortierellales</taxon>
        <taxon>Mortierellaceae</taxon>
        <taxon>Lobosporangium</taxon>
    </lineage>
</organism>
<keyword evidence="3" id="KW-1185">Reference proteome</keyword>
<dbReference type="GeneID" id="33563290"/>
<reference evidence="2 3" key="1">
    <citation type="submission" date="2016-07" db="EMBL/GenBank/DDBJ databases">
        <title>Pervasive Adenine N6-methylation of Active Genes in Fungi.</title>
        <authorList>
            <consortium name="DOE Joint Genome Institute"/>
            <person name="Mondo S.J."/>
            <person name="Dannebaum R.O."/>
            <person name="Kuo R.C."/>
            <person name="Labutti K."/>
            <person name="Haridas S."/>
            <person name="Kuo A."/>
            <person name="Salamov A."/>
            <person name="Ahrendt S.R."/>
            <person name="Lipzen A."/>
            <person name="Sullivan W."/>
            <person name="Andreopoulos W.B."/>
            <person name="Clum A."/>
            <person name="Lindquist E."/>
            <person name="Daum C."/>
            <person name="Ramamoorthy G.K."/>
            <person name="Gryganskyi A."/>
            <person name="Culley D."/>
            <person name="Magnuson J.K."/>
            <person name="James T.Y."/>
            <person name="O'Malley M.A."/>
            <person name="Stajich J.E."/>
            <person name="Spatafora J.W."/>
            <person name="Visel A."/>
            <person name="Grigoriev I.V."/>
        </authorList>
    </citation>
    <scope>NUCLEOTIDE SEQUENCE [LARGE SCALE GENOMIC DNA]</scope>
    <source>
        <strain evidence="2 3">NRRL 3116</strain>
    </source>
</reference>
<dbReference type="InterPro" id="IPR036629">
    <property type="entry name" value="YjbJ_sf"/>
</dbReference>
<feature type="compositionally biased region" description="Basic and acidic residues" evidence="1">
    <location>
        <begin position="39"/>
        <end position="67"/>
    </location>
</feature>
<dbReference type="PANTHER" id="PTHR40460">
    <property type="entry name" value="CHROMOSOME 1, WHOLE GENOME SHOTGUN SEQUENCE"/>
    <property type="match status" value="1"/>
</dbReference>
<dbReference type="SUPFAM" id="SSF69047">
    <property type="entry name" value="Hypothetical protein YjbJ"/>
    <property type="match status" value="2"/>
</dbReference>
<dbReference type="RefSeq" id="XP_021882095.1">
    <property type="nucleotide sequence ID" value="XM_022021446.1"/>
</dbReference>
<evidence type="ECO:0000313" key="2">
    <source>
        <dbReference type="EMBL" id="ORZ18300.1"/>
    </source>
</evidence>
<proteinExistence type="predicted"/>
<feature type="compositionally biased region" description="Basic and acidic residues" evidence="1">
    <location>
        <begin position="85"/>
        <end position="97"/>
    </location>
</feature>
<dbReference type="AlphaFoldDB" id="A0A1Y2GPW2"/>
<dbReference type="PANTHER" id="PTHR40460:SF1">
    <property type="entry name" value="CSBD-LIKE DOMAIN-CONTAINING PROTEIN"/>
    <property type="match status" value="1"/>
</dbReference>
<dbReference type="OrthoDB" id="9999611at2759"/>
<feature type="region of interest" description="Disordered" evidence="1">
    <location>
        <begin position="1"/>
        <end position="97"/>
    </location>
</feature>
<name>A0A1Y2GPW2_9FUNG</name>
<accession>A0A1Y2GPW2</accession>
<evidence type="ECO:0000256" key="1">
    <source>
        <dbReference type="SAM" id="MobiDB-lite"/>
    </source>
</evidence>
<dbReference type="EMBL" id="MCFF01000015">
    <property type="protein sequence ID" value="ORZ18300.1"/>
    <property type="molecule type" value="Genomic_DNA"/>
</dbReference>